<protein>
    <submittedName>
        <fullName evidence="4">Short chain dehydrogenase</fullName>
    </submittedName>
</protein>
<dbReference type="STRING" id="1236970.JCM9140_4436"/>
<dbReference type="PRINTS" id="PR00081">
    <property type="entry name" value="GDHRDH"/>
</dbReference>
<evidence type="ECO:0000256" key="2">
    <source>
        <dbReference type="ARBA" id="ARBA00023002"/>
    </source>
</evidence>
<dbReference type="Pfam" id="PF00106">
    <property type="entry name" value="adh_short"/>
    <property type="match status" value="1"/>
</dbReference>
<keyword evidence="2" id="KW-0560">Oxidoreductase</keyword>
<dbReference type="PANTHER" id="PTHR43976:SF16">
    <property type="entry name" value="SHORT-CHAIN DEHYDROGENASE_REDUCTASE FAMILY PROTEIN"/>
    <property type="match status" value="1"/>
</dbReference>
<dbReference type="InterPro" id="IPR051911">
    <property type="entry name" value="SDR_oxidoreductase"/>
</dbReference>
<accession>W4Q827</accession>
<dbReference type="InterPro" id="IPR020904">
    <property type="entry name" value="Sc_DH/Rdtase_CS"/>
</dbReference>
<name>W4Q827_9BACI</name>
<dbReference type="Gene3D" id="3.40.50.720">
    <property type="entry name" value="NAD(P)-binding Rossmann-like Domain"/>
    <property type="match status" value="1"/>
</dbReference>
<evidence type="ECO:0000313" key="5">
    <source>
        <dbReference type="Proteomes" id="UP000018890"/>
    </source>
</evidence>
<dbReference type="AlphaFoldDB" id="W4Q827"/>
<dbReference type="Proteomes" id="UP000018890">
    <property type="component" value="Unassembled WGS sequence"/>
</dbReference>
<dbReference type="RefSeq" id="WP_034750635.1">
    <property type="nucleotide sequence ID" value="NZ_BAUT01000089.1"/>
</dbReference>
<gene>
    <name evidence="4" type="ORF">JCM9140_4436</name>
</gene>
<keyword evidence="5" id="KW-1185">Reference proteome</keyword>
<dbReference type="SUPFAM" id="SSF51735">
    <property type="entry name" value="NAD(P)-binding Rossmann-fold domains"/>
    <property type="match status" value="1"/>
</dbReference>
<reference evidence="4" key="1">
    <citation type="journal article" date="2014" name="Genome Announc.">
        <title>Draft Genome Sequences of Three Alkaliphilic Bacillus Strains, Bacillus wakoensis JCM 9140T, Bacillus akibai JCM 9157T, and Bacillus hemicellulosilyticus JCM 9152T.</title>
        <authorList>
            <person name="Yuki M."/>
            <person name="Oshima K."/>
            <person name="Suda W."/>
            <person name="Oshida Y."/>
            <person name="Kitamura K."/>
            <person name="Iida T."/>
            <person name="Hattori M."/>
            <person name="Ohkuma M."/>
        </authorList>
    </citation>
    <scope>NUCLEOTIDE SEQUENCE [LARGE SCALE GENOMIC DNA]</scope>
    <source>
        <strain evidence="4">JCM 9140</strain>
    </source>
</reference>
<dbReference type="PANTHER" id="PTHR43976">
    <property type="entry name" value="SHORT CHAIN DEHYDROGENASE"/>
    <property type="match status" value="1"/>
</dbReference>
<dbReference type="OrthoDB" id="9775296at2"/>
<dbReference type="EMBL" id="BAUT01000089">
    <property type="protein sequence ID" value="GAE28226.1"/>
    <property type="molecule type" value="Genomic_DNA"/>
</dbReference>
<comment type="caution">
    <text evidence="4">The sequence shown here is derived from an EMBL/GenBank/DDBJ whole genome shotgun (WGS) entry which is preliminary data.</text>
</comment>
<dbReference type="NCBIfam" id="NF005372">
    <property type="entry name" value="PRK06914.1"/>
    <property type="match status" value="1"/>
</dbReference>
<evidence type="ECO:0000256" key="3">
    <source>
        <dbReference type="RuleBase" id="RU000363"/>
    </source>
</evidence>
<evidence type="ECO:0000313" key="4">
    <source>
        <dbReference type="EMBL" id="GAE28226.1"/>
    </source>
</evidence>
<sequence length="283" mass="31260">MQKTAIVTGASSGFGLLTTIELAKRGFHVVATMRNVEKRSVYKTLFDERPDLLEQIEFVSLDVSVEDSINQFAEYVNQLKTVDVLINNAGFAMGGFAEQVSISDYRRQFETNVFGVMAVTQAVLPKMREQKSGKIINVGSVSGLVGFPGLSPYAASKHALEGYSESLRLELQPFGIDVALIEPGSYQTNIWSSGMEVSTGSLGEQSPYAAYMQGVMGNVEAGKKKHGDPLEVARLISDLAEKERISKLRYPVGRGMKTLLLLKQLVPWSWWEKVVLAQVFKRK</sequence>
<dbReference type="GO" id="GO:0016491">
    <property type="term" value="F:oxidoreductase activity"/>
    <property type="evidence" value="ECO:0007669"/>
    <property type="project" value="UniProtKB-KW"/>
</dbReference>
<proteinExistence type="inferred from homology"/>
<dbReference type="InterPro" id="IPR002347">
    <property type="entry name" value="SDR_fam"/>
</dbReference>
<dbReference type="PROSITE" id="PS00061">
    <property type="entry name" value="ADH_SHORT"/>
    <property type="match status" value="1"/>
</dbReference>
<dbReference type="CDD" id="cd05374">
    <property type="entry name" value="17beta-HSD-like_SDR_c"/>
    <property type="match status" value="1"/>
</dbReference>
<dbReference type="InterPro" id="IPR036291">
    <property type="entry name" value="NAD(P)-bd_dom_sf"/>
</dbReference>
<organism evidence="4 5">
    <name type="scientific">Halalkalibacter wakoensis JCM 9140</name>
    <dbReference type="NCBI Taxonomy" id="1236970"/>
    <lineage>
        <taxon>Bacteria</taxon>
        <taxon>Bacillati</taxon>
        <taxon>Bacillota</taxon>
        <taxon>Bacilli</taxon>
        <taxon>Bacillales</taxon>
        <taxon>Bacillaceae</taxon>
        <taxon>Halalkalibacter</taxon>
    </lineage>
</organism>
<comment type="similarity">
    <text evidence="1 3">Belongs to the short-chain dehydrogenases/reductases (SDR) family.</text>
</comment>
<evidence type="ECO:0000256" key="1">
    <source>
        <dbReference type="ARBA" id="ARBA00006484"/>
    </source>
</evidence>
<dbReference type="PRINTS" id="PR00080">
    <property type="entry name" value="SDRFAMILY"/>
</dbReference>